<name>A0A1I8GDV2_9PLAT</name>
<evidence type="ECO:0000313" key="3">
    <source>
        <dbReference type="Proteomes" id="UP000095280"/>
    </source>
</evidence>
<evidence type="ECO:0000313" key="4">
    <source>
        <dbReference type="WBParaSite" id="maker-uti_cns_0001682-snap-gene-0.3-mRNA-1"/>
    </source>
</evidence>
<dbReference type="WBParaSite" id="maker-uti_cns_0001682-snap-gene-0.3-mRNA-1">
    <property type="protein sequence ID" value="maker-uti_cns_0001682-snap-gene-0.3-mRNA-1"/>
    <property type="gene ID" value="maker-uti_cns_0001682-snap-gene-0.3"/>
</dbReference>
<evidence type="ECO:0000256" key="1">
    <source>
        <dbReference type="SAM" id="MobiDB-lite"/>
    </source>
</evidence>
<evidence type="ECO:0000256" key="2">
    <source>
        <dbReference type="SAM" id="Phobius"/>
    </source>
</evidence>
<feature type="compositionally biased region" description="Basic and acidic residues" evidence="1">
    <location>
        <begin position="155"/>
        <end position="169"/>
    </location>
</feature>
<feature type="transmembrane region" description="Helical" evidence="2">
    <location>
        <begin position="175"/>
        <end position="195"/>
    </location>
</feature>
<dbReference type="AlphaFoldDB" id="A0A1I8GDV2"/>
<reference evidence="4" key="1">
    <citation type="submission" date="2016-11" db="UniProtKB">
        <authorList>
            <consortium name="WormBaseParasite"/>
        </authorList>
    </citation>
    <scope>IDENTIFICATION</scope>
</reference>
<feature type="compositionally biased region" description="Pro residues" evidence="1">
    <location>
        <begin position="228"/>
        <end position="287"/>
    </location>
</feature>
<keyword evidence="2" id="KW-1133">Transmembrane helix</keyword>
<accession>A0A1I8GDV2</accession>
<feature type="transmembrane region" description="Helical" evidence="2">
    <location>
        <begin position="6"/>
        <end position="26"/>
    </location>
</feature>
<sequence length="287" mass="31131">MTLQYFISSSLSNLLCLISIGFLLPINTIHALNNLKLLRSFGDGYNGGVRAEAIDFQLDSVYVPNSLMYLFGQRNVSRSGFFDFRRGLVVGDITVCFASRASGTRTYDKFVCPESDDGSKANSYAELVARPSAKSYCCGPGGSQRCCTHDQYSSGDKRKPSPKDSDEKSGLSKSMIAIICVSSVTGVVLIGLVIFCICHGCRNRKPQAPRYGGQQQQPAGLGGGYAQPMPPPMRPPMPPPMRPPMPPPMPLPMPPPMPLAQPMPLPTAPPPPLAPMPQRFPPPMYHQ</sequence>
<feature type="region of interest" description="Disordered" evidence="1">
    <location>
        <begin position="149"/>
        <end position="169"/>
    </location>
</feature>
<keyword evidence="2" id="KW-0472">Membrane</keyword>
<feature type="region of interest" description="Disordered" evidence="1">
    <location>
        <begin position="207"/>
        <end position="287"/>
    </location>
</feature>
<organism evidence="3 4">
    <name type="scientific">Macrostomum lignano</name>
    <dbReference type="NCBI Taxonomy" id="282301"/>
    <lineage>
        <taxon>Eukaryota</taxon>
        <taxon>Metazoa</taxon>
        <taxon>Spiralia</taxon>
        <taxon>Lophotrochozoa</taxon>
        <taxon>Platyhelminthes</taxon>
        <taxon>Rhabditophora</taxon>
        <taxon>Macrostomorpha</taxon>
        <taxon>Macrostomida</taxon>
        <taxon>Macrostomidae</taxon>
        <taxon>Macrostomum</taxon>
    </lineage>
</organism>
<keyword evidence="3" id="KW-1185">Reference proteome</keyword>
<dbReference type="Proteomes" id="UP000095280">
    <property type="component" value="Unplaced"/>
</dbReference>
<protein>
    <submittedName>
        <fullName evidence="4">CX domain-containing protein</fullName>
    </submittedName>
</protein>
<keyword evidence="2" id="KW-0812">Transmembrane</keyword>
<proteinExistence type="predicted"/>